<reference evidence="1" key="2">
    <citation type="submission" date="2021-03" db="UniProtKB">
        <authorList>
            <consortium name="EnsemblPlants"/>
        </authorList>
    </citation>
    <scope>IDENTIFICATION</scope>
</reference>
<dbReference type="EMBL" id="UZAU01000485">
    <property type="status" value="NOT_ANNOTATED_CDS"/>
    <property type="molecule type" value="Genomic_DNA"/>
</dbReference>
<protein>
    <submittedName>
        <fullName evidence="1">Uncharacterized protein</fullName>
    </submittedName>
</protein>
<accession>A0A803PJL9</accession>
<name>A0A803PJL9_CANSA</name>
<proteinExistence type="predicted"/>
<evidence type="ECO:0000313" key="2">
    <source>
        <dbReference type="Proteomes" id="UP000596661"/>
    </source>
</evidence>
<dbReference type="AlphaFoldDB" id="A0A803PJL9"/>
<dbReference type="OMA" id="EENSLWH"/>
<dbReference type="PANTHER" id="PTHR36617">
    <property type="entry name" value="PROTEIN, PUTATIVE-RELATED"/>
    <property type="match status" value="1"/>
</dbReference>
<organism evidence="1 2">
    <name type="scientific">Cannabis sativa</name>
    <name type="common">Hemp</name>
    <name type="synonym">Marijuana</name>
    <dbReference type="NCBI Taxonomy" id="3483"/>
    <lineage>
        <taxon>Eukaryota</taxon>
        <taxon>Viridiplantae</taxon>
        <taxon>Streptophyta</taxon>
        <taxon>Embryophyta</taxon>
        <taxon>Tracheophyta</taxon>
        <taxon>Spermatophyta</taxon>
        <taxon>Magnoliopsida</taxon>
        <taxon>eudicotyledons</taxon>
        <taxon>Gunneridae</taxon>
        <taxon>Pentapetalae</taxon>
        <taxon>rosids</taxon>
        <taxon>fabids</taxon>
        <taxon>Rosales</taxon>
        <taxon>Cannabaceae</taxon>
        <taxon>Cannabis</taxon>
    </lineage>
</organism>
<dbReference type="PANTHER" id="PTHR36617:SF15">
    <property type="entry name" value="REVERSE TRANSCRIPTASE ZINC-BINDING DOMAIN-CONTAINING PROTEIN"/>
    <property type="match status" value="1"/>
</dbReference>
<dbReference type="EnsemblPlants" id="evm.model.05.1008">
    <property type="protein sequence ID" value="cds.evm.model.05.1008"/>
    <property type="gene ID" value="evm.TU.05.1008"/>
</dbReference>
<reference evidence="1" key="1">
    <citation type="submission" date="2018-11" db="EMBL/GenBank/DDBJ databases">
        <authorList>
            <person name="Grassa J C."/>
        </authorList>
    </citation>
    <scope>NUCLEOTIDE SEQUENCE [LARGE SCALE GENOMIC DNA]</scope>
</reference>
<keyword evidence="2" id="KW-1185">Reference proteome</keyword>
<sequence length="226" mass="25928">MRDFFWEGGDLGGGNHLAAWEEVCRSRKEGGLGIGGLELKNKGMLMKWLWRFPLEENSLWHKVIVSRYEKANNFWDSKVGVRMSPKGSWRDISNLYSDYLELVCFKVGKGDRIRFWEDVWIGDTSLKSDFPDLAVISKAKNASIWELVVDEGLPGDFVRSWNFKFRRNLLDRGVPTLISLVQRLEHIKLLNVDVDIRLWKPDPGGIFSCKSAFGWLNSNSNQSGLS</sequence>
<evidence type="ECO:0000313" key="1">
    <source>
        <dbReference type="EnsemblPlants" id="cds.evm.model.05.1008"/>
    </source>
</evidence>
<dbReference type="Gramene" id="evm.model.05.1008">
    <property type="protein sequence ID" value="cds.evm.model.05.1008"/>
    <property type="gene ID" value="evm.TU.05.1008"/>
</dbReference>
<dbReference type="Proteomes" id="UP000596661">
    <property type="component" value="Chromosome 5"/>
</dbReference>